<feature type="transmembrane region" description="Helical" evidence="6">
    <location>
        <begin position="49"/>
        <end position="68"/>
    </location>
</feature>
<keyword evidence="4 6" id="KW-1133">Transmembrane helix</keyword>
<evidence type="ECO:0000313" key="8">
    <source>
        <dbReference type="EMBL" id="TCK98581.1"/>
    </source>
</evidence>
<evidence type="ECO:0000313" key="9">
    <source>
        <dbReference type="Proteomes" id="UP000294545"/>
    </source>
</evidence>
<keyword evidence="2" id="KW-1003">Cell membrane</keyword>
<feature type="domain" description="MrpA C-terminal/MbhD" evidence="7">
    <location>
        <begin position="8"/>
        <end position="74"/>
    </location>
</feature>
<keyword evidence="9" id="KW-1185">Reference proteome</keyword>
<dbReference type="RefSeq" id="WP_132281441.1">
    <property type="nucleotide sequence ID" value="NZ_SMGQ01000011.1"/>
</dbReference>
<evidence type="ECO:0000256" key="6">
    <source>
        <dbReference type="SAM" id="Phobius"/>
    </source>
</evidence>
<dbReference type="Proteomes" id="UP000294545">
    <property type="component" value="Unassembled WGS sequence"/>
</dbReference>
<dbReference type="InterPro" id="IPR025383">
    <property type="entry name" value="MrpA_C/MbhD"/>
</dbReference>
<protein>
    <submittedName>
        <fullName evidence="8">Putative MnhB-related membrane protein</fullName>
    </submittedName>
</protein>
<dbReference type="Pfam" id="PF13244">
    <property type="entry name" value="MbhD"/>
    <property type="match status" value="1"/>
</dbReference>
<keyword evidence="5 6" id="KW-0472">Membrane</keyword>
<keyword evidence="3 6" id="KW-0812">Transmembrane</keyword>
<dbReference type="GO" id="GO:0005886">
    <property type="term" value="C:plasma membrane"/>
    <property type="evidence" value="ECO:0007669"/>
    <property type="project" value="UniProtKB-SubCell"/>
</dbReference>
<comment type="subcellular location">
    <subcellularLocation>
        <location evidence="1">Cell membrane</location>
        <topology evidence="1">Multi-pass membrane protein</topology>
    </subcellularLocation>
</comment>
<reference evidence="8 9" key="1">
    <citation type="submission" date="2019-03" db="EMBL/GenBank/DDBJ databases">
        <title>Genomic Encyclopedia of Type Strains, Phase IV (KMG-IV): sequencing the most valuable type-strain genomes for metagenomic binning, comparative biology and taxonomic classification.</title>
        <authorList>
            <person name="Goeker M."/>
        </authorList>
    </citation>
    <scope>NUCLEOTIDE SEQUENCE [LARGE SCALE GENOMIC DNA]</scope>
    <source>
        <strain evidence="8 9">DSM 24176</strain>
    </source>
</reference>
<evidence type="ECO:0000256" key="5">
    <source>
        <dbReference type="ARBA" id="ARBA00023136"/>
    </source>
</evidence>
<evidence type="ECO:0000256" key="3">
    <source>
        <dbReference type="ARBA" id="ARBA00022692"/>
    </source>
</evidence>
<evidence type="ECO:0000256" key="4">
    <source>
        <dbReference type="ARBA" id="ARBA00022989"/>
    </source>
</evidence>
<dbReference type="AlphaFoldDB" id="A0A4V2Q1R3"/>
<sequence length="174" mass="20090">MNEKILLILAVVFAFLSITTEKLNRAVIYLGMFGYFISILYLMYKSPNVAIAEAVIGSTLSTVIYLVALRKQKRFKVYVYQDIPYEILDAIEGYCVPEDLVFHYIRFSKDEYKSILNDYGYDLIIDGDDEDIQLITQSSNYKIENLASKLAKDSRFEVNIMLNEMRNANEMGDI</sequence>
<proteinExistence type="predicted"/>
<evidence type="ECO:0000256" key="2">
    <source>
        <dbReference type="ARBA" id="ARBA00022475"/>
    </source>
</evidence>
<name>A0A4V2Q1R3_9FIRM</name>
<organism evidence="8 9">
    <name type="scientific">Natranaerovirga hydrolytica</name>
    <dbReference type="NCBI Taxonomy" id="680378"/>
    <lineage>
        <taxon>Bacteria</taxon>
        <taxon>Bacillati</taxon>
        <taxon>Bacillota</taxon>
        <taxon>Clostridia</taxon>
        <taxon>Lachnospirales</taxon>
        <taxon>Natranaerovirgaceae</taxon>
        <taxon>Natranaerovirga</taxon>
    </lineage>
</organism>
<accession>A0A4V2Q1R3</accession>
<comment type="caution">
    <text evidence="8">The sequence shown here is derived from an EMBL/GenBank/DDBJ whole genome shotgun (WGS) entry which is preliminary data.</text>
</comment>
<dbReference type="OrthoDB" id="37139at2"/>
<evidence type="ECO:0000259" key="7">
    <source>
        <dbReference type="Pfam" id="PF13244"/>
    </source>
</evidence>
<gene>
    <name evidence="8" type="ORF">EDC19_1013</name>
</gene>
<evidence type="ECO:0000256" key="1">
    <source>
        <dbReference type="ARBA" id="ARBA00004651"/>
    </source>
</evidence>
<dbReference type="EMBL" id="SMGQ01000011">
    <property type="protein sequence ID" value="TCK98581.1"/>
    <property type="molecule type" value="Genomic_DNA"/>
</dbReference>